<dbReference type="InParanoid" id="A0A420WLP1"/>
<evidence type="ECO:0000256" key="1">
    <source>
        <dbReference type="ARBA" id="ARBA00009199"/>
    </source>
</evidence>
<evidence type="ECO:0000313" key="4">
    <source>
        <dbReference type="Proteomes" id="UP000282211"/>
    </source>
</evidence>
<dbReference type="AlphaFoldDB" id="A0A420WLP1"/>
<dbReference type="Pfam" id="PF01425">
    <property type="entry name" value="Amidase"/>
    <property type="match status" value="2"/>
</dbReference>
<comment type="caution">
    <text evidence="3">The sequence shown here is derived from an EMBL/GenBank/DDBJ whole genome shotgun (WGS) entry which is preliminary data.</text>
</comment>
<evidence type="ECO:0000313" key="3">
    <source>
        <dbReference type="EMBL" id="RKQ71937.1"/>
    </source>
</evidence>
<dbReference type="InterPro" id="IPR000120">
    <property type="entry name" value="Amidase"/>
</dbReference>
<dbReference type="GO" id="GO:0016740">
    <property type="term" value="F:transferase activity"/>
    <property type="evidence" value="ECO:0007669"/>
    <property type="project" value="UniProtKB-KW"/>
</dbReference>
<proteinExistence type="inferred from homology"/>
<dbReference type="SUPFAM" id="SSF75304">
    <property type="entry name" value="Amidase signature (AS) enzymes"/>
    <property type="match status" value="1"/>
</dbReference>
<dbReference type="PANTHER" id="PTHR11895">
    <property type="entry name" value="TRANSAMIDASE"/>
    <property type="match status" value="1"/>
</dbReference>
<accession>A0A420WLP1</accession>
<organism evidence="3 4">
    <name type="scientific">Litorimonas taeanensis</name>
    <dbReference type="NCBI Taxonomy" id="568099"/>
    <lineage>
        <taxon>Bacteria</taxon>
        <taxon>Pseudomonadati</taxon>
        <taxon>Pseudomonadota</taxon>
        <taxon>Alphaproteobacteria</taxon>
        <taxon>Maricaulales</taxon>
        <taxon>Robiginitomaculaceae</taxon>
    </lineage>
</organism>
<feature type="domain" description="Amidase" evidence="2">
    <location>
        <begin position="21"/>
        <end position="179"/>
    </location>
</feature>
<name>A0A420WLP1_9PROT</name>
<evidence type="ECO:0000259" key="2">
    <source>
        <dbReference type="Pfam" id="PF01425"/>
    </source>
</evidence>
<keyword evidence="4" id="KW-1185">Reference proteome</keyword>
<dbReference type="OrthoDB" id="9777859at2"/>
<dbReference type="Gene3D" id="3.90.1300.10">
    <property type="entry name" value="Amidase signature (AS) domain"/>
    <property type="match status" value="1"/>
</dbReference>
<dbReference type="InterPro" id="IPR036928">
    <property type="entry name" value="AS_sf"/>
</dbReference>
<protein>
    <submittedName>
        <fullName evidence="3">Aspartyl-tRNA(Asn)/glutamyl-tRNA(Gln) amidotransferase subunit A</fullName>
    </submittedName>
</protein>
<comment type="similarity">
    <text evidence="1">Belongs to the amidase family.</text>
</comment>
<dbReference type="InterPro" id="IPR023631">
    <property type="entry name" value="Amidase_dom"/>
</dbReference>
<sequence>MHSKINAILESIPYSGSGPTLGVKANIAVKGHACHGGIKAYDSQMAEEDALVVARLRGAGFNVSAILNMEEGALGAQTDNPWFGKTYNPMKEGYTPGGSSGGSAAAVAAKEVDVALGTDTMGSVRIPSSYCGLWGFKPSHSQNMLQGVMPLSPTLDTVGTHGHSLSDVVSVTEIICGKTFSAGTAGEVTLLDWGQDVVCDEEVLSRYLEFTSQLGPLQTTKLSPYKYTQSRKAGLVLSEVEGYDFHRDMLAKNPEGFSKFFRGMLEYGHQLPKEKIEAAYQHVTALRQADFPDFILMPTAPQTAFKFGSPVPSNQADFTAFANLADRPAIQFPIGVSAEGLPIGAQLVGPRGREADLVATVKALPV</sequence>
<feature type="domain" description="Amidase" evidence="2">
    <location>
        <begin position="286"/>
        <end position="357"/>
    </location>
</feature>
<gene>
    <name evidence="3" type="ORF">DES40_1272</name>
</gene>
<dbReference type="PANTHER" id="PTHR11895:SF7">
    <property type="entry name" value="GLUTAMYL-TRNA(GLN) AMIDOTRANSFERASE SUBUNIT A, MITOCHONDRIAL"/>
    <property type="match status" value="1"/>
</dbReference>
<keyword evidence="3" id="KW-0808">Transferase</keyword>
<dbReference type="Proteomes" id="UP000282211">
    <property type="component" value="Unassembled WGS sequence"/>
</dbReference>
<dbReference type="RefSeq" id="WP_121099707.1">
    <property type="nucleotide sequence ID" value="NZ_RBII01000001.1"/>
</dbReference>
<reference evidence="3 4" key="1">
    <citation type="submission" date="2018-10" db="EMBL/GenBank/DDBJ databases">
        <title>Genomic Encyclopedia of Type Strains, Phase IV (KMG-IV): sequencing the most valuable type-strain genomes for metagenomic binning, comparative biology and taxonomic classification.</title>
        <authorList>
            <person name="Goeker M."/>
        </authorList>
    </citation>
    <scope>NUCLEOTIDE SEQUENCE [LARGE SCALE GENOMIC DNA]</scope>
    <source>
        <strain evidence="3 4">DSM 22008</strain>
    </source>
</reference>
<dbReference type="EMBL" id="RBII01000001">
    <property type="protein sequence ID" value="RKQ71937.1"/>
    <property type="molecule type" value="Genomic_DNA"/>
</dbReference>